<feature type="transmembrane region" description="Helical" evidence="1">
    <location>
        <begin position="38"/>
        <end position="56"/>
    </location>
</feature>
<feature type="transmembrane region" description="Helical" evidence="1">
    <location>
        <begin position="214"/>
        <end position="247"/>
    </location>
</feature>
<evidence type="ECO:0000256" key="1">
    <source>
        <dbReference type="SAM" id="Phobius"/>
    </source>
</evidence>
<dbReference type="RefSeq" id="WP_209656004.1">
    <property type="nucleotide sequence ID" value="NZ_JAGJCB010000017.1"/>
</dbReference>
<evidence type="ECO:0000313" key="2">
    <source>
        <dbReference type="EMBL" id="MBP0905116.1"/>
    </source>
</evidence>
<comment type="caution">
    <text evidence="2">The sequence shown here is derived from an EMBL/GenBank/DDBJ whole genome shotgun (WGS) entry which is preliminary data.</text>
</comment>
<sequence>MQDKLNKPNNIQLFTFFSVFWAFSTLIHQLVWLEWSHYNIPMGWMVTLFCILHIGTLGKHKTFFILAVVSSMFWYLLRQPFSVNHLFYEALMSIFISIVLVFYYLKNKFSTQTITLESYFVTNAFPILRVGIILLYFFVVLHKLNYDFFKTEISCGAILFENLLNNLQLTKLNFIDNFYNNNHILIAQFSIYSALIAEAIIPLLLLFKRSRKLGLILAMIFHFLLGLEGLMAIISFTGMMFTYLSVFWPVKTVSAVINNLLPYKNKLKIGFIAFISLLALAYITKHIGTLMRLVNAVWIIYSIFIILIFIRFSKGENSGNNISFRPKTSIYWIFPILICINGFSPYLGLKTQTVFSMFSNLKTENGSNNHFFIPNELQLFNYQKEIVVITETNMQELTGTDAWNNTKNYKYVLFEFIRKLNSINDGHVNFQVNNKSYYVKKENGEIIESNIDLKQSVILKRLFLFRPIYDDVNLCQQ</sequence>
<keyword evidence="1" id="KW-0812">Transmembrane</keyword>
<name>A0ABS4BWZ4_9FLAO</name>
<feature type="transmembrane region" description="Helical" evidence="1">
    <location>
        <begin position="184"/>
        <end position="207"/>
    </location>
</feature>
<keyword evidence="1" id="KW-0472">Membrane</keyword>
<keyword evidence="3" id="KW-1185">Reference proteome</keyword>
<reference evidence="2 3" key="1">
    <citation type="submission" date="2021-04" db="EMBL/GenBank/DDBJ databases">
        <title>Mariniflexile gromovii gen. nov., sp. nov., a gliding bacterium isolated from the sea urchin Strongylocentrotus intermedius.</title>
        <authorList>
            <person name="Ko S."/>
            <person name="Le V."/>
            <person name="Ahn C.-Y."/>
            <person name="Oh H.-M."/>
        </authorList>
    </citation>
    <scope>NUCLEOTIDE SEQUENCE [LARGE SCALE GENOMIC DNA]</scope>
    <source>
        <strain evidence="2 3">KCTC 12570</strain>
    </source>
</reference>
<gene>
    <name evidence="2" type="ORF">J8H85_14885</name>
</gene>
<feature type="transmembrane region" description="Helical" evidence="1">
    <location>
        <begin position="87"/>
        <end position="105"/>
    </location>
</feature>
<evidence type="ECO:0000313" key="3">
    <source>
        <dbReference type="Proteomes" id="UP000670776"/>
    </source>
</evidence>
<evidence type="ECO:0008006" key="4">
    <source>
        <dbReference type="Google" id="ProtNLM"/>
    </source>
</evidence>
<dbReference type="EMBL" id="JAGJCB010000017">
    <property type="protein sequence ID" value="MBP0905116.1"/>
    <property type="molecule type" value="Genomic_DNA"/>
</dbReference>
<feature type="transmembrane region" description="Helical" evidence="1">
    <location>
        <begin position="330"/>
        <end position="349"/>
    </location>
</feature>
<protein>
    <recommendedName>
        <fullName evidence="4">Vitamin K-dependent gamma-carboxylase-like protein</fullName>
    </recommendedName>
</protein>
<feature type="transmembrane region" description="Helical" evidence="1">
    <location>
        <begin position="117"/>
        <end position="139"/>
    </location>
</feature>
<feature type="transmembrane region" description="Helical" evidence="1">
    <location>
        <begin position="12"/>
        <end position="32"/>
    </location>
</feature>
<proteinExistence type="predicted"/>
<dbReference type="Proteomes" id="UP000670776">
    <property type="component" value="Unassembled WGS sequence"/>
</dbReference>
<accession>A0ABS4BWZ4</accession>
<keyword evidence="1" id="KW-1133">Transmembrane helix</keyword>
<organism evidence="2 3">
    <name type="scientific">Mariniflexile gromovii</name>
    <dbReference type="NCBI Taxonomy" id="362523"/>
    <lineage>
        <taxon>Bacteria</taxon>
        <taxon>Pseudomonadati</taxon>
        <taxon>Bacteroidota</taxon>
        <taxon>Flavobacteriia</taxon>
        <taxon>Flavobacteriales</taxon>
        <taxon>Flavobacteriaceae</taxon>
        <taxon>Mariniflexile</taxon>
    </lineage>
</organism>
<feature type="transmembrane region" description="Helical" evidence="1">
    <location>
        <begin position="267"/>
        <end position="283"/>
    </location>
</feature>
<feature type="transmembrane region" description="Helical" evidence="1">
    <location>
        <begin position="290"/>
        <end position="310"/>
    </location>
</feature>
<feature type="transmembrane region" description="Helical" evidence="1">
    <location>
        <begin position="63"/>
        <end position="81"/>
    </location>
</feature>